<comment type="caution">
    <text evidence="1">The sequence shown here is derived from an EMBL/GenBank/DDBJ whole genome shotgun (WGS) entry which is preliminary data.</text>
</comment>
<proteinExistence type="predicted"/>
<accession>A0A0W1R3B6</accession>
<evidence type="ECO:0000313" key="2">
    <source>
        <dbReference type="Proteomes" id="UP000054387"/>
    </source>
</evidence>
<protein>
    <submittedName>
        <fullName evidence="1">Uncharacterized protein</fullName>
    </submittedName>
</protein>
<dbReference type="OrthoDB" id="205738at2157"/>
<organism evidence="1 2">
    <name type="scientific">Haloprofundus marisrubri</name>
    <dbReference type="NCBI Taxonomy" id="1514971"/>
    <lineage>
        <taxon>Archaea</taxon>
        <taxon>Methanobacteriati</taxon>
        <taxon>Methanobacteriota</taxon>
        <taxon>Stenosarchaea group</taxon>
        <taxon>Halobacteria</taxon>
        <taxon>Halobacteriales</taxon>
        <taxon>Haloferacaceae</taxon>
        <taxon>Haloprofundus</taxon>
    </lineage>
</organism>
<evidence type="ECO:0000313" key="1">
    <source>
        <dbReference type="EMBL" id="KTG07630.1"/>
    </source>
</evidence>
<reference evidence="1 2" key="1">
    <citation type="submission" date="2015-12" db="EMBL/GenBank/DDBJ databases">
        <title>Haloprofundus marisrubri gen. nov., sp. nov., an extremely halophilic archaeon isolated from the Discovery deep brine-seawater interface in the Red Sea.</title>
        <authorList>
            <person name="Zhang G."/>
            <person name="Stingl U."/>
            <person name="Rashid M."/>
        </authorList>
    </citation>
    <scope>NUCLEOTIDE SEQUENCE [LARGE SCALE GENOMIC DNA]</scope>
    <source>
        <strain evidence="1 2">SB9</strain>
    </source>
</reference>
<keyword evidence="2" id="KW-1185">Reference proteome</keyword>
<dbReference type="AlphaFoldDB" id="A0A0W1R3B6"/>
<dbReference type="EMBL" id="LOPU01000041">
    <property type="protein sequence ID" value="KTG07630.1"/>
    <property type="molecule type" value="Genomic_DNA"/>
</dbReference>
<gene>
    <name evidence="1" type="ORF">AUR64_02945</name>
</gene>
<dbReference type="Proteomes" id="UP000054387">
    <property type="component" value="Unassembled WGS sequence"/>
</dbReference>
<dbReference type="InterPro" id="IPR057175">
    <property type="entry name" value="DUF7853"/>
</dbReference>
<sequence>MPSITNDAPTVELELSLEEQWVVHHVLTEYIDIASGEDADLPKPVVEIALAEKIEAGTFAFTAFELEKLRFRCRFHARNDASPDADRSVARSLADRIDDVYGQTVLR</sequence>
<dbReference type="Pfam" id="PF25251">
    <property type="entry name" value="DUF7853"/>
    <property type="match status" value="1"/>
</dbReference>
<dbReference type="RefSeq" id="WP_058583641.1">
    <property type="nucleotide sequence ID" value="NZ_LOPU01000041.1"/>
</dbReference>
<name>A0A0W1R3B6_9EURY</name>